<dbReference type="InterPro" id="IPR016169">
    <property type="entry name" value="FAD-bd_PCMH_sub2"/>
</dbReference>
<dbReference type="Gene3D" id="3.30.465.10">
    <property type="match status" value="1"/>
</dbReference>
<dbReference type="SUPFAM" id="SSF55103">
    <property type="entry name" value="FAD-linked oxidases, C-terminal domain"/>
    <property type="match status" value="1"/>
</dbReference>
<protein>
    <submittedName>
        <fullName evidence="7">Uu.00g097150.m01.CDS01</fullName>
    </submittedName>
</protein>
<proteinExistence type="inferred from homology"/>
<evidence type="ECO:0000256" key="2">
    <source>
        <dbReference type="ARBA" id="ARBA00005466"/>
    </source>
</evidence>
<dbReference type="PANTHER" id="PTHR42973">
    <property type="entry name" value="BINDING OXIDOREDUCTASE, PUTATIVE (AFU_ORTHOLOGUE AFUA_1G17690)-RELATED"/>
    <property type="match status" value="1"/>
</dbReference>
<dbReference type="Gene3D" id="3.40.462.20">
    <property type="match status" value="1"/>
</dbReference>
<evidence type="ECO:0000313" key="7">
    <source>
        <dbReference type="EMBL" id="CAJ2502321.1"/>
    </source>
</evidence>
<dbReference type="SUPFAM" id="SSF56176">
    <property type="entry name" value="FAD-binding/transporter-associated domain-like"/>
    <property type="match status" value="1"/>
</dbReference>
<dbReference type="InterPro" id="IPR036318">
    <property type="entry name" value="FAD-bd_PCMH-like_sf"/>
</dbReference>
<dbReference type="Proteomes" id="UP001295740">
    <property type="component" value="Unassembled WGS sequence"/>
</dbReference>
<evidence type="ECO:0000313" key="8">
    <source>
        <dbReference type="Proteomes" id="UP001295740"/>
    </source>
</evidence>
<evidence type="ECO:0000256" key="4">
    <source>
        <dbReference type="ARBA" id="ARBA00022827"/>
    </source>
</evidence>
<evidence type="ECO:0000256" key="5">
    <source>
        <dbReference type="ARBA" id="ARBA00023002"/>
    </source>
</evidence>
<dbReference type="GO" id="GO:0050660">
    <property type="term" value="F:flavin adenine dinucleotide binding"/>
    <property type="evidence" value="ECO:0007669"/>
    <property type="project" value="InterPro"/>
</dbReference>
<dbReference type="AlphaFoldDB" id="A0AAI8YEX4"/>
<sequence>MQPEYQISNFQFNKTTISSGEGALARFQLDDVVNGASMSCATPYLQDPDSLMWNDCEPAEDAVNAKTSFQYDSAANQVNISQAWVCEQGNQTFPHPYFSDVSISLPDLDCIEGTATVCTAPEETGSEGRIGLISSTLGGDIGRLNGLHGLVIDALLSVRIVTASGEAVVASTTENSDLFWGIRGAGFDFGIIVSATYQVYDLSKGGEVMNADFLFSINETAAVLDYFKSMETAIPAELSLIFHVGYKDSLGGAYAVVNAVYFGPLDDGTPLVGPLVDAGPIQYNISMVAYRDLLSSTFFGAVPTSAPCSKDTLKNVYGLGLKNYDFALFQSFLSNLTELYATYPDSATPCFILKPSQCRLLALCQTTARRIRTVTSTDTYRSLDDMVNEFAVNARARFAATSGFGDIKTYVSYGHGDETPAQLYGDEQLAQLRELKSTWDPSKLFNFNEPLDK</sequence>
<comment type="caution">
    <text evidence="7">The sequence shown here is derived from an EMBL/GenBank/DDBJ whole genome shotgun (WGS) entry which is preliminary data.</text>
</comment>
<reference evidence="7" key="1">
    <citation type="submission" date="2023-10" db="EMBL/GenBank/DDBJ databases">
        <authorList>
            <person name="Hackl T."/>
        </authorList>
    </citation>
    <scope>NUCLEOTIDE SEQUENCE</scope>
</reference>
<keyword evidence="8" id="KW-1185">Reference proteome</keyword>
<dbReference type="EMBL" id="CAUWAG010000004">
    <property type="protein sequence ID" value="CAJ2502321.1"/>
    <property type="molecule type" value="Genomic_DNA"/>
</dbReference>
<dbReference type="InterPro" id="IPR050416">
    <property type="entry name" value="FAD-linked_Oxidoreductase"/>
</dbReference>
<dbReference type="Pfam" id="PF08031">
    <property type="entry name" value="BBE"/>
    <property type="match status" value="1"/>
</dbReference>
<dbReference type="GO" id="GO:0016491">
    <property type="term" value="F:oxidoreductase activity"/>
    <property type="evidence" value="ECO:0007669"/>
    <property type="project" value="UniProtKB-KW"/>
</dbReference>
<dbReference type="InterPro" id="IPR016164">
    <property type="entry name" value="FAD-linked_Oxase-like_C"/>
</dbReference>
<evidence type="ECO:0000256" key="3">
    <source>
        <dbReference type="ARBA" id="ARBA00022630"/>
    </source>
</evidence>
<comment type="similarity">
    <text evidence="2">Belongs to the oxygen-dependent FAD-linked oxidoreductase family.</text>
</comment>
<comment type="cofactor">
    <cofactor evidence="1">
        <name>FAD</name>
        <dbReference type="ChEBI" id="CHEBI:57692"/>
    </cofactor>
</comment>
<accession>A0AAI8YEX4</accession>
<feature type="domain" description="Berberine/berberine-like" evidence="6">
    <location>
        <begin position="409"/>
        <end position="449"/>
    </location>
</feature>
<name>A0AAI8YEX4_9PEZI</name>
<keyword evidence="3" id="KW-0285">Flavoprotein</keyword>
<dbReference type="PANTHER" id="PTHR42973:SF9">
    <property type="entry name" value="FAD-BINDING PCMH-TYPE DOMAIN-CONTAINING PROTEIN-RELATED"/>
    <property type="match status" value="1"/>
</dbReference>
<dbReference type="InterPro" id="IPR012951">
    <property type="entry name" value="BBE"/>
</dbReference>
<evidence type="ECO:0000259" key="6">
    <source>
        <dbReference type="Pfam" id="PF08031"/>
    </source>
</evidence>
<evidence type="ECO:0000256" key="1">
    <source>
        <dbReference type="ARBA" id="ARBA00001974"/>
    </source>
</evidence>
<gene>
    <name evidence="7" type="ORF">KHLLAP_LOCUS2789</name>
</gene>
<keyword evidence="5" id="KW-0560">Oxidoreductase</keyword>
<organism evidence="7 8">
    <name type="scientific">Anthostomella pinea</name>
    <dbReference type="NCBI Taxonomy" id="933095"/>
    <lineage>
        <taxon>Eukaryota</taxon>
        <taxon>Fungi</taxon>
        <taxon>Dikarya</taxon>
        <taxon>Ascomycota</taxon>
        <taxon>Pezizomycotina</taxon>
        <taxon>Sordariomycetes</taxon>
        <taxon>Xylariomycetidae</taxon>
        <taxon>Xylariales</taxon>
        <taxon>Xylariaceae</taxon>
        <taxon>Anthostomella</taxon>
    </lineage>
</organism>
<keyword evidence="4" id="KW-0274">FAD</keyword>